<evidence type="ECO:0000313" key="14">
    <source>
        <dbReference type="EMBL" id="RRD62675.1"/>
    </source>
</evidence>
<evidence type="ECO:0000256" key="4">
    <source>
        <dbReference type="ARBA" id="ARBA00022692"/>
    </source>
</evidence>
<comment type="caution">
    <text evidence="14">The sequence shown here is derived from an EMBL/GenBank/DDBJ whole genome shotgun (WGS) entry which is preliminary data.</text>
</comment>
<gene>
    <name evidence="14" type="ORF">EII40_02390</name>
</gene>
<dbReference type="InterPro" id="IPR012910">
    <property type="entry name" value="Plug_dom"/>
</dbReference>
<dbReference type="PROSITE" id="PS52016">
    <property type="entry name" value="TONB_DEPENDENT_REC_3"/>
    <property type="match status" value="1"/>
</dbReference>
<evidence type="ECO:0000256" key="5">
    <source>
        <dbReference type="ARBA" id="ARBA00022729"/>
    </source>
</evidence>
<dbReference type="CDD" id="cd01347">
    <property type="entry name" value="ligand_gated_channel"/>
    <property type="match status" value="1"/>
</dbReference>
<dbReference type="AlphaFoldDB" id="A0A3P1XVY0"/>
<keyword evidence="9 10" id="KW-0998">Cell outer membrane</keyword>
<evidence type="ECO:0000256" key="6">
    <source>
        <dbReference type="ARBA" id="ARBA00023077"/>
    </source>
</evidence>
<dbReference type="PANTHER" id="PTHR30069">
    <property type="entry name" value="TONB-DEPENDENT OUTER MEMBRANE RECEPTOR"/>
    <property type="match status" value="1"/>
</dbReference>
<proteinExistence type="inferred from homology"/>
<evidence type="ECO:0000256" key="2">
    <source>
        <dbReference type="ARBA" id="ARBA00022448"/>
    </source>
</evidence>
<evidence type="ECO:0000313" key="15">
    <source>
        <dbReference type="Proteomes" id="UP000278609"/>
    </source>
</evidence>
<reference evidence="14 15" key="1">
    <citation type="submission" date="2018-11" db="EMBL/GenBank/DDBJ databases">
        <title>Genomes From Bacteria Associated with the Canine Oral Cavity: a Test Case for Automated Genome-Based Taxonomic Assignment.</title>
        <authorList>
            <person name="Coil D.A."/>
            <person name="Jospin G."/>
            <person name="Darling A.E."/>
            <person name="Wallis C."/>
            <person name="Davis I.J."/>
            <person name="Harris S."/>
            <person name="Eisen J.A."/>
            <person name="Holcombe L.J."/>
            <person name="O'Flynn C."/>
        </authorList>
    </citation>
    <scope>NUCLEOTIDE SEQUENCE [LARGE SCALE GENOMIC DNA]</scope>
    <source>
        <strain evidence="14 15">OH2617_COT-023</strain>
    </source>
</reference>
<dbReference type="InterPro" id="IPR000531">
    <property type="entry name" value="Beta-barrel_TonB"/>
</dbReference>
<dbReference type="Proteomes" id="UP000278609">
    <property type="component" value="Unassembled WGS sequence"/>
</dbReference>
<evidence type="ECO:0000256" key="9">
    <source>
        <dbReference type="ARBA" id="ARBA00023237"/>
    </source>
</evidence>
<dbReference type="OrthoDB" id="1109239at2"/>
<accession>A0A3P1XVY0</accession>
<keyword evidence="2 10" id="KW-0813">Transport</keyword>
<evidence type="ECO:0000256" key="3">
    <source>
        <dbReference type="ARBA" id="ARBA00022452"/>
    </source>
</evidence>
<evidence type="ECO:0000256" key="8">
    <source>
        <dbReference type="ARBA" id="ARBA00023170"/>
    </source>
</evidence>
<keyword evidence="4 10" id="KW-0812">Transmembrane</keyword>
<comment type="subcellular location">
    <subcellularLocation>
        <location evidence="1 10">Cell outer membrane</location>
        <topology evidence="1 10">Multi-pass membrane protein</topology>
    </subcellularLocation>
</comment>
<keyword evidence="5" id="KW-0732">Signal</keyword>
<dbReference type="InterPro" id="IPR036942">
    <property type="entry name" value="Beta-barrel_TonB_sf"/>
</dbReference>
<protein>
    <submittedName>
        <fullName evidence="14">TonB-dependent receptor</fullName>
    </submittedName>
</protein>
<dbReference type="InterPro" id="IPR037066">
    <property type="entry name" value="Plug_dom_sf"/>
</dbReference>
<feature type="domain" description="TonB-dependent receptor-like beta-barrel" evidence="12">
    <location>
        <begin position="306"/>
        <end position="615"/>
    </location>
</feature>
<organism evidence="14 15">
    <name type="scientific">Tannerella forsythia</name>
    <name type="common">Bacteroides forsythus</name>
    <dbReference type="NCBI Taxonomy" id="28112"/>
    <lineage>
        <taxon>Bacteria</taxon>
        <taxon>Pseudomonadati</taxon>
        <taxon>Bacteroidota</taxon>
        <taxon>Bacteroidia</taxon>
        <taxon>Bacteroidales</taxon>
        <taxon>Tannerellaceae</taxon>
        <taxon>Tannerella</taxon>
    </lineage>
</organism>
<name>A0A3P1XVY0_TANFO</name>
<dbReference type="SUPFAM" id="SSF56935">
    <property type="entry name" value="Porins"/>
    <property type="match status" value="1"/>
</dbReference>
<keyword evidence="8 14" id="KW-0675">Receptor</keyword>
<evidence type="ECO:0000256" key="1">
    <source>
        <dbReference type="ARBA" id="ARBA00004571"/>
    </source>
</evidence>
<keyword evidence="7 10" id="KW-0472">Membrane</keyword>
<evidence type="ECO:0000259" key="13">
    <source>
        <dbReference type="Pfam" id="PF07715"/>
    </source>
</evidence>
<dbReference type="GO" id="GO:0044718">
    <property type="term" value="P:siderophore transmembrane transport"/>
    <property type="evidence" value="ECO:0007669"/>
    <property type="project" value="TreeGrafter"/>
</dbReference>
<feature type="domain" description="TonB-dependent receptor plug" evidence="13">
    <location>
        <begin position="70"/>
        <end position="182"/>
    </location>
</feature>
<dbReference type="EMBL" id="RQYS01000007">
    <property type="protein sequence ID" value="RRD62675.1"/>
    <property type="molecule type" value="Genomic_DNA"/>
</dbReference>
<evidence type="ECO:0000256" key="11">
    <source>
        <dbReference type="RuleBase" id="RU003357"/>
    </source>
</evidence>
<dbReference type="Gene3D" id="2.40.170.20">
    <property type="entry name" value="TonB-dependent receptor, beta-barrel domain"/>
    <property type="match status" value="1"/>
</dbReference>
<keyword evidence="6 11" id="KW-0798">TonB box</keyword>
<dbReference type="InterPro" id="IPR039426">
    <property type="entry name" value="TonB-dep_rcpt-like"/>
</dbReference>
<dbReference type="Gene3D" id="2.170.130.10">
    <property type="entry name" value="TonB-dependent receptor, plug domain"/>
    <property type="match status" value="1"/>
</dbReference>
<evidence type="ECO:0000259" key="12">
    <source>
        <dbReference type="Pfam" id="PF00593"/>
    </source>
</evidence>
<dbReference type="Pfam" id="PF00593">
    <property type="entry name" value="TonB_dep_Rec_b-barrel"/>
    <property type="match status" value="1"/>
</dbReference>
<evidence type="ECO:0000256" key="7">
    <source>
        <dbReference type="ARBA" id="ARBA00023136"/>
    </source>
</evidence>
<keyword evidence="3 10" id="KW-1134">Transmembrane beta strand</keyword>
<dbReference type="PANTHER" id="PTHR30069:SF29">
    <property type="entry name" value="HEMOGLOBIN AND HEMOGLOBIN-HAPTOGLOBIN-BINDING PROTEIN 1-RELATED"/>
    <property type="match status" value="1"/>
</dbReference>
<dbReference type="GO" id="GO:0009279">
    <property type="term" value="C:cell outer membrane"/>
    <property type="evidence" value="ECO:0007669"/>
    <property type="project" value="UniProtKB-SubCell"/>
</dbReference>
<dbReference type="Pfam" id="PF07715">
    <property type="entry name" value="Plug"/>
    <property type="match status" value="1"/>
</dbReference>
<evidence type="ECO:0000256" key="10">
    <source>
        <dbReference type="PROSITE-ProRule" id="PRU01360"/>
    </source>
</evidence>
<dbReference type="GO" id="GO:0015344">
    <property type="term" value="F:siderophore uptake transmembrane transporter activity"/>
    <property type="evidence" value="ECO:0007669"/>
    <property type="project" value="TreeGrafter"/>
</dbReference>
<sequence>MGHHSKNDYMKQVAYLFIGFIAGISTVCAAKDGTAATLQTPQKNSLTRDTIHLDEVIVTGSRVPISRDMMPIPVSVVGRQSLEQSGETPLLPTLMQQVPGLFVTSRGMSGYGVSAGSAGAISLRGFAGSAGRVLILIDGHPQYASIFGHPIADAYIASDAERVEVSRGPASVLYGSNAMGGAINIITRQTTGEGNHLRARLSGGSYGTQRYMLNNSYRTGRFGGVIGGNYERSDGHRKNSFYESLSGFAKAGYTLNDEWQLTANVNLVRFKADNPGTISRPMLDGTVGIVRGMSGLSLENQYAKTRGAVNFYYNWGNHTINDGYFEGGTPQPYLFHSTDYMGGVNLYQAVHPFEGNTVTGGFDVKLYGGNAYRNPQTEIYADHKKLYELAGYVFVQQQIRRLMLHAGLRLEHHKLYGSEWVPQAGVSFEAAPQTHLKLSVSKGFRSPNIRELYMYVPANEKLLPERSLSYDFTVSQRLLENRLSMEMSLFWTKGDNIVQVVRVEGRPQNQNAGEFIHKGIEFGFHWHILHNLRLNGNYSYLHMDKPITGAPRNKLYTALTYAPGRFTFNAGVQTIEKLYLSTGEKAQTSDYTLVDARAAYRPLKWAEVFVKGDNLLSRSYETMLGFPMPGITWMAGVILDL</sequence>
<comment type="similarity">
    <text evidence="10 11">Belongs to the TonB-dependent receptor family.</text>
</comment>